<accession>A0A7W7YJZ4</accession>
<feature type="domain" description="Glycosyltransferase subfamily 4-like N-terminal" evidence="2">
    <location>
        <begin position="60"/>
        <end position="226"/>
    </location>
</feature>
<dbReference type="PANTHER" id="PTHR12526">
    <property type="entry name" value="GLYCOSYLTRANSFERASE"/>
    <property type="match status" value="1"/>
</dbReference>
<dbReference type="PANTHER" id="PTHR12526:SF630">
    <property type="entry name" value="GLYCOSYLTRANSFERASE"/>
    <property type="match status" value="1"/>
</dbReference>
<dbReference type="GO" id="GO:0016757">
    <property type="term" value="F:glycosyltransferase activity"/>
    <property type="evidence" value="ECO:0007669"/>
    <property type="project" value="InterPro"/>
</dbReference>
<dbReference type="AlphaFoldDB" id="A0A7W7YJZ4"/>
<dbReference type="RefSeq" id="WP_184207494.1">
    <property type="nucleotide sequence ID" value="NZ_JACHIF010000003.1"/>
</dbReference>
<dbReference type="EMBL" id="JACHIF010000003">
    <property type="protein sequence ID" value="MBB5037514.1"/>
    <property type="molecule type" value="Genomic_DNA"/>
</dbReference>
<dbReference type="Gene3D" id="3.40.50.2000">
    <property type="entry name" value="Glycogen Phosphorylase B"/>
    <property type="match status" value="2"/>
</dbReference>
<dbReference type="SUPFAM" id="SSF53756">
    <property type="entry name" value="UDP-Glycosyltransferase/glycogen phosphorylase"/>
    <property type="match status" value="1"/>
</dbReference>
<dbReference type="InterPro" id="IPR001296">
    <property type="entry name" value="Glyco_trans_1"/>
</dbReference>
<evidence type="ECO:0000259" key="1">
    <source>
        <dbReference type="Pfam" id="PF00534"/>
    </source>
</evidence>
<evidence type="ECO:0000259" key="2">
    <source>
        <dbReference type="Pfam" id="PF13439"/>
    </source>
</evidence>
<comment type="caution">
    <text evidence="3">The sequence shown here is derived from an EMBL/GenBank/DDBJ whole genome shotgun (WGS) entry which is preliminary data.</text>
</comment>
<evidence type="ECO:0000313" key="3">
    <source>
        <dbReference type="EMBL" id="MBB5037514.1"/>
    </source>
</evidence>
<reference evidence="3 4" key="1">
    <citation type="submission" date="2020-08" db="EMBL/GenBank/DDBJ databases">
        <title>Genomic Encyclopedia of Type Strains, Phase IV (KMG-IV): sequencing the most valuable type-strain genomes for metagenomic binning, comparative biology and taxonomic classification.</title>
        <authorList>
            <person name="Goeker M."/>
        </authorList>
    </citation>
    <scope>NUCLEOTIDE SEQUENCE [LARGE SCALE GENOMIC DNA]</scope>
    <source>
        <strain evidence="3 4">DSM 12251</strain>
    </source>
</reference>
<organism evidence="3 4">
    <name type="scientific">Prosthecobacter dejongeii</name>
    <dbReference type="NCBI Taxonomy" id="48465"/>
    <lineage>
        <taxon>Bacteria</taxon>
        <taxon>Pseudomonadati</taxon>
        <taxon>Verrucomicrobiota</taxon>
        <taxon>Verrucomicrobiia</taxon>
        <taxon>Verrucomicrobiales</taxon>
        <taxon>Verrucomicrobiaceae</taxon>
        <taxon>Prosthecobacter</taxon>
    </lineage>
</organism>
<keyword evidence="3" id="KW-0808">Transferase</keyword>
<name>A0A7W7YJZ4_9BACT</name>
<dbReference type="InterPro" id="IPR028098">
    <property type="entry name" value="Glyco_trans_4-like_N"/>
</dbReference>
<dbReference type="Proteomes" id="UP000534294">
    <property type="component" value="Unassembled WGS sequence"/>
</dbReference>
<keyword evidence="4" id="KW-1185">Reference proteome</keyword>
<protein>
    <submittedName>
        <fullName evidence="3">Glycosyltransferase involved in cell wall biosynthesis</fullName>
    </submittedName>
</protein>
<dbReference type="Pfam" id="PF13439">
    <property type="entry name" value="Glyco_transf_4"/>
    <property type="match status" value="1"/>
</dbReference>
<feature type="domain" description="Glycosyl transferase family 1" evidence="1">
    <location>
        <begin position="235"/>
        <end position="395"/>
    </location>
</feature>
<evidence type="ECO:0000313" key="4">
    <source>
        <dbReference type="Proteomes" id="UP000534294"/>
    </source>
</evidence>
<proteinExistence type="predicted"/>
<sequence length="421" mass="46783">MSRLLKVPHWLRPLFAWVENTGAKAERLAPLMRQRQVPTAPPSMHTPQTLVHFIGAPGGGGAEAMLRNLVSAMDATRWRTVVIVMDGRAWPEDMEKLRSAGAEVHDLQATGLLRKDTLTRLIRLLRQIRPDVVQTWMHHSDFVAGWCARLAGVKHIVWGIHCREIHRSPGDSDLKMAVFRKLIGLSSQVIPQRIISCSAAALEAHVPLGYPRQAMTWVPNGIDTARFVPDAQARATLRQEWKVPAQAPLIGYIGRFHEMKNLATWLQAAAFLQARRPETHFLLCGGEEWELEECARAALSIMPIRSQVHFIPFRPDPQRVYPTLDIFSLSSRTEACPMTIMEALSCGVACVTTDVGDCALLLEGVGRVVPVKDAEALAKAWEDTLAQPPSPETLRHHAVTRFDIAVAAQGYAQVYQEVLAA</sequence>
<gene>
    <name evidence="3" type="ORF">HNQ64_001763</name>
</gene>
<dbReference type="Pfam" id="PF00534">
    <property type="entry name" value="Glycos_transf_1"/>
    <property type="match status" value="1"/>
</dbReference>